<gene>
    <name evidence="1" type="ORF">D5086_030762</name>
</gene>
<name>A0ACC4AQ28_POPAL</name>
<comment type="caution">
    <text evidence="1">The sequence shown here is derived from an EMBL/GenBank/DDBJ whole genome shotgun (WGS) entry which is preliminary data.</text>
</comment>
<dbReference type="Proteomes" id="UP000309997">
    <property type="component" value="Unassembled WGS sequence"/>
</dbReference>
<evidence type="ECO:0000313" key="1">
    <source>
        <dbReference type="EMBL" id="KAL3568111.1"/>
    </source>
</evidence>
<sequence>MDAGGNEGIQNLSIALHPIQSAIAFDAMLNGAEIFKLSKSDNLAGPNPDAFPDSPASNTPSATSTKPKHSRRRTVAILVLLFRALLSSQFYFS</sequence>
<evidence type="ECO:0000313" key="2">
    <source>
        <dbReference type="Proteomes" id="UP000309997"/>
    </source>
</evidence>
<accession>A0ACC4AQ28</accession>
<organism evidence="1 2">
    <name type="scientific">Populus alba</name>
    <name type="common">White poplar</name>
    <dbReference type="NCBI Taxonomy" id="43335"/>
    <lineage>
        <taxon>Eukaryota</taxon>
        <taxon>Viridiplantae</taxon>
        <taxon>Streptophyta</taxon>
        <taxon>Embryophyta</taxon>
        <taxon>Tracheophyta</taxon>
        <taxon>Spermatophyta</taxon>
        <taxon>Magnoliopsida</taxon>
        <taxon>eudicotyledons</taxon>
        <taxon>Gunneridae</taxon>
        <taxon>Pentapetalae</taxon>
        <taxon>rosids</taxon>
        <taxon>fabids</taxon>
        <taxon>Malpighiales</taxon>
        <taxon>Salicaceae</taxon>
        <taxon>Saliceae</taxon>
        <taxon>Populus</taxon>
    </lineage>
</organism>
<proteinExistence type="predicted"/>
<reference evidence="1 2" key="1">
    <citation type="journal article" date="2024" name="Plant Biotechnol. J.">
        <title>Genome and CRISPR/Cas9 system of a widespread forest tree (Populus alba) in the world.</title>
        <authorList>
            <person name="Liu Y.J."/>
            <person name="Jiang P.F."/>
            <person name="Han X.M."/>
            <person name="Li X.Y."/>
            <person name="Wang H.M."/>
            <person name="Wang Y.J."/>
            <person name="Wang X.X."/>
            <person name="Zeng Q.Y."/>
        </authorList>
    </citation>
    <scope>NUCLEOTIDE SEQUENCE [LARGE SCALE GENOMIC DNA]</scope>
    <source>
        <strain evidence="2">cv. PAL-ZL1</strain>
    </source>
</reference>
<protein>
    <submittedName>
        <fullName evidence="1">Uncharacterized protein</fullName>
    </submittedName>
</protein>
<keyword evidence="2" id="KW-1185">Reference proteome</keyword>
<dbReference type="EMBL" id="RCHU02000017">
    <property type="protein sequence ID" value="KAL3568111.1"/>
    <property type="molecule type" value="Genomic_DNA"/>
</dbReference>